<keyword evidence="3 9" id="KW-0378">Hydrolase</keyword>
<dbReference type="EMBL" id="JANPWZ010000058">
    <property type="protein sequence ID" value="KAJ3579798.1"/>
    <property type="molecule type" value="Genomic_DNA"/>
</dbReference>
<dbReference type="InterPro" id="IPR014756">
    <property type="entry name" value="Ig_E-set"/>
</dbReference>
<evidence type="ECO:0000259" key="11">
    <source>
        <dbReference type="Pfam" id="PF00150"/>
    </source>
</evidence>
<dbReference type="PANTHER" id="PTHR31297:SF41">
    <property type="entry name" value="ENDOGLUCANASE, PUTATIVE (AFU_ORTHOLOGUE AFUA_5G01830)-RELATED"/>
    <property type="match status" value="1"/>
</dbReference>
<dbReference type="InterPro" id="IPR017853">
    <property type="entry name" value="GH"/>
</dbReference>
<dbReference type="InterPro" id="IPR016282">
    <property type="entry name" value="Glyco_hydro_5_endoGlcnase_B"/>
</dbReference>
<evidence type="ECO:0000256" key="5">
    <source>
        <dbReference type="ARBA" id="ARBA00023277"/>
    </source>
</evidence>
<dbReference type="GO" id="GO:0030245">
    <property type="term" value="P:cellulose catabolic process"/>
    <property type="evidence" value="ECO:0007669"/>
    <property type="project" value="UniProtKB-KW"/>
</dbReference>
<dbReference type="GO" id="GO:0005576">
    <property type="term" value="C:extracellular region"/>
    <property type="evidence" value="ECO:0007669"/>
    <property type="project" value="TreeGrafter"/>
</dbReference>
<dbReference type="InterPro" id="IPR001547">
    <property type="entry name" value="Glyco_hydro_5"/>
</dbReference>
<feature type="chain" id="PRO_5040765191" description="Glycoside hydrolase family 5 domain-containing protein" evidence="10">
    <location>
        <begin position="24"/>
        <end position="569"/>
    </location>
</feature>
<comment type="caution">
    <text evidence="13">The sequence shown here is derived from an EMBL/GenBank/DDBJ whole genome shotgun (WGS) entry which is preliminary data.</text>
</comment>
<keyword evidence="7" id="KW-0961">Cell wall biogenesis/degradation</keyword>
<keyword evidence="6 9" id="KW-0326">Glycosidase</keyword>
<dbReference type="InterPro" id="IPR005102">
    <property type="entry name" value="Carbo-bd_X2"/>
</dbReference>
<evidence type="ECO:0000256" key="9">
    <source>
        <dbReference type="RuleBase" id="RU361153"/>
    </source>
</evidence>
<dbReference type="AlphaFoldDB" id="A0A9W8NM80"/>
<evidence type="ECO:0000256" key="8">
    <source>
        <dbReference type="ARBA" id="ARBA00023326"/>
    </source>
</evidence>
<evidence type="ECO:0000256" key="7">
    <source>
        <dbReference type="ARBA" id="ARBA00023316"/>
    </source>
</evidence>
<keyword evidence="4" id="KW-0136">Cellulose degradation</keyword>
<evidence type="ECO:0000256" key="1">
    <source>
        <dbReference type="ARBA" id="ARBA00005641"/>
    </source>
</evidence>
<dbReference type="GO" id="GO:0008422">
    <property type="term" value="F:beta-glucosidase activity"/>
    <property type="evidence" value="ECO:0007669"/>
    <property type="project" value="TreeGrafter"/>
</dbReference>
<evidence type="ECO:0000256" key="4">
    <source>
        <dbReference type="ARBA" id="ARBA00023001"/>
    </source>
</evidence>
<keyword evidence="5" id="KW-0119">Carbohydrate metabolism</keyword>
<dbReference type="Pfam" id="PF00150">
    <property type="entry name" value="Cellulase"/>
    <property type="match status" value="1"/>
</dbReference>
<dbReference type="SUPFAM" id="SSF51445">
    <property type="entry name" value="(Trans)glycosidases"/>
    <property type="match status" value="1"/>
</dbReference>
<dbReference type="PIRSF" id="PIRSF001043">
    <property type="entry name" value="Endoglucanase_B"/>
    <property type="match status" value="1"/>
</dbReference>
<accession>A0A9W8NM80</accession>
<dbReference type="GO" id="GO:0071555">
    <property type="term" value="P:cell wall organization"/>
    <property type="evidence" value="ECO:0007669"/>
    <property type="project" value="UniProtKB-KW"/>
</dbReference>
<dbReference type="Proteomes" id="UP001148614">
    <property type="component" value="Unassembled WGS sequence"/>
</dbReference>
<keyword evidence="14" id="KW-1185">Reference proteome</keyword>
<sequence>MPKLVRAIALAHAVGLLPGTALAAVNCSGTFEAISASEWVAAINPGWNLGNTLDAIPDEGSWNNAPVQAETFADIKAAGFKSVRIPVTYADHYVGSSPGWEIDAEWLQRVSDVVDAAVEAGIYVLTNVHHDSWQWADISASGANWTAIEEQMTQTWLQIGETLGCQPSSVAFEPINEPPIETEEQAAELNKINGLFLEALKVSGGFNSERVVTLVGGSSDSVKTSQWFEAPTGYDNPWALQYHYYSPYDFIFSAWGKTIISDADIATIESDLENIRGNFTDVPLVIGEFDASPSNCEPAARRKYMDVVVKKATELDTAVIVWDNGEDHFNRNTKVWKDPQSLEILLDAAAGVSNSLATFTTDASATEQSSSAYIFHKVGDEVTDQTISIALNGNTLESITTDDGTELASTDYTASKGDITFTSSFLSNYFSASGAPGSKANLTIAFSAGATAGVNIVQWDVPVLGSTSSTAVSGADLHIPITYAGLNQAAAVKMVRGDSVYLFDDWTQYLGPLQAAYGTWSGQWNWDASSVILTATTVDAVIAAGVSTTFTFDFFPRVAGNSVNYTLNV</sequence>
<keyword evidence="8" id="KW-0624">Polysaccharide degradation</keyword>
<organism evidence="13 14">
    <name type="scientific">Xylaria arbuscula</name>
    <dbReference type="NCBI Taxonomy" id="114810"/>
    <lineage>
        <taxon>Eukaryota</taxon>
        <taxon>Fungi</taxon>
        <taxon>Dikarya</taxon>
        <taxon>Ascomycota</taxon>
        <taxon>Pezizomycotina</taxon>
        <taxon>Sordariomycetes</taxon>
        <taxon>Xylariomycetidae</taxon>
        <taxon>Xylariales</taxon>
        <taxon>Xylariaceae</taxon>
        <taxon>Xylaria</taxon>
    </lineage>
</organism>
<dbReference type="Pfam" id="PF03442">
    <property type="entry name" value="CBM_X2"/>
    <property type="match status" value="1"/>
</dbReference>
<proteinExistence type="inferred from homology"/>
<dbReference type="Gene3D" id="3.20.20.80">
    <property type="entry name" value="Glycosidases"/>
    <property type="match status" value="1"/>
</dbReference>
<dbReference type="SUPFAM" id="SSF81296">
    <property type="entry name" value="E set domains"/>
    <property type="match status" value="1"/>
</dbReference>
<dbReference type="InterPro" id="IPR013783">
    <property type="entry name" value="Ig-like_fold"/>
</dbReference>
<evidence type="ECO:0000256" key="6">
    <source>
        <dbReference type="ARBA" id="ARBA00023295"/>
    </source>
</evidence>
<gene>
    <name evidence="13" type="ORF">NPX13_g766</name>
</gene>
<comment type="similarity">
    <text evidence="1 9">Belongs to the glycosyl hydrolase 5 (cellulase A) family.</text>
</comment>
<dbReference type="GO" id="GO:0009986">
    <property type="term" value="C:cell surface"/>
    <property type="evidence" value="ECO:0007669"/>
    <property type="project" value="TreeGrafter"/>
</dbReference>
<evidence type="ECO:0000259" key="12">
    <source>
        <dbReference type="Pfam" id="PF03442"/>
    </source>
</evidence>
<feature type="signal peptide" evidence="10">
    <location>
        <begin position="1"/>
        <end position="23"/>
    </location>
</feature>
<evidence type="ECO:0000313" key="13">
    <source>
        <dbReference type="EMBL" id="KAJ3579798.1"/>
    </source>
</evidence>
<evidence type="ECO:0000256" key="2">
    <source>
        <dbReference type="ARBA" id="ARBA00022729"/>
    </source>
</evidence>
<dbReference type="Gene3D" id="2.60.40.10">
    <property type="entry name" value="Immunoglobulins"/>
    <property type="match status" value="1"/>
</dbReference>
<dbReference type="InterPro" id="IPR050386">
    <property type="entry name" value="Glycosyl_hydrolase_5"/>
</dbReference>
<evidence type="ECO:0008006" key="15">
    <source>
        <dbReference type="Google" id="ProtNLM"/>
    </source>
</evidence>
<feature type="domain" description="Glycoside hydrolase family 5" evidence="11">
    <location>
        <begin position="60"/>
        <end position="326"/>
    </location>
</feature>
<dbReference type="PANTHER" id="PTHR31297">
    <property type="entry name" value="GLUCAN ENDO-1,6-BETA-GLUCOSIDASE B"/>
    <property type="match status" value="1"/>
</dbReference>
<protein>
    <recommendedName>
        <fullName evidence="15">Glycoside hydrolase family 5 domain-containing protein</fullName>
    </recommendedName>
</protein>
<keyword evidence="2 10" id="KW-0732">Signal</keyword>
<evidence type="ECO:0000313" key="14">
    <source>
        <dbReference type="Proteomes" id="UP001148614"/>
    </source>
</evidence>
<name>A0A9W8NM80_9PEZI</name>
<evidence type="ECO:0000256" key="3">
    <source>
        <dbReference type="ARBA" id="ARBA00022801"/>
    </source>
</evidence>
<reference evidence="13" key="1">
    <citation type="submission" date="2022-07" db="EMBL/GenBank/DDBJ databases">
        <title>Genome Sequence of Xylaria arbuscula.</title>
        <authorList>
            <person name="Buettner E."/>
        </authorList>
    </citation>
    <scope>NUCLEOTIDE SEQUENCE</scope>
    <source>
        <strain evidence="13">VT107</strain>
    </source>
</reference>
<evidence type="ECO:0000256" key="10">
    <source>
        <dbReference type="SAM" id="SignalP"/>
    </source>
</evidence>
<feature type="domain" description="Carbohydrate binding X2" evidence="12">
    <location>
        <begin position="368"/>
        <end position="456"/>
    </location>
</feature>